<dbReference type="FunFam" id="3.40.50.300:FF:000093">
    <property type="entry name" value="Fidgetin-like 1"/>
    <property type="match status" value="1"/>
</dbReference>
<dbReference type="PANTHER" id="PTHR23074:SF17">
    <property type="entry name" value="FIDGETIN-LIKE PROTEIN 1"/>
    <property type="match status" value="1"/>
</dbReference>
<reference evidence="5" key="1">
    <citation type="submission" date="2012-07" db="EMBL/GenBank/DDBJ databases">
        <title>Genome variability drives Emilianias global distribution.</title>
        <authorList>
            <consortium name="DOE Joint Genome Institute"/>
            <person name="Read B."/>
            <person name="Kegel J."/>
            <person name="Klute M."/>
            <person name="Kuo A."/>
            <person name="Lefebvre S.C."/>
            <person name="Maumus F."/>
            <person name="Mayer C."/>
            <person name="Miller J."/>
            <person name="Allen A."/>
            <person name="Bidle K."/>
            <person name="Borodovsky M."/>
            <person name="Bowler C."/>
            <person name="Brownlee C."/>
            <person name="Claverie J.-M."/>
            <person name="Cock M."/>
            <person name="De Vargas C."/>
            <person name="Elias M."/>
            <person name="Frickenhaus S."/>
            <person name="Gladyshev V.N."/>
            <person name="Gonzalez K."/>
            <person name="Guda C."/>
            <person name="Hadaegh A."/>
            <person name="Herman E."/>
            <person name="Iglesias-Rodriguez D."/>
            <person name="Jones B."/>
            <person name="Lawson T."/>
            <person name="Leese F."/>
            <person name="Lin Y.-C."/>
            <person name="Lindquist E."/>
            <person name="Lobanov A."/>
            <person name="Lucas S."/>
            <person name="Malik S.-H.B."/>
            <person name="Marsh M.E."/>
            <person name="Mock T."/>
            <person name="Monier A."/>
            <person name="Moreau H."/>
            <person name="Mueller-Roeber B."/>
            <person name="Napier J."/>
            <person name="Ogata H."/>
            <person name="Parker M."/>
            <person name="Probert I."/>
            <person name="Quesneville H."/>
            <person name="Raines C."/>
            <person name="Rensing S."/>
            <person name="Riano-Pachon D.M."/>
            <person name="Richier S."/>
            <person name="Rokitta S."/>
            <person name="Salamov A."/>
            <person name="Sarno A.F."/>
            <person name="Schmutz J."/>
            <person name="Schroeder D."/>
            <person name="Shiraiwa Y."/>
            <person name="Soanes D.M."/>
            <person name="Valentin K."/>
            <person name="Van Der Giezen M."/>
            <person name="Van Der Peer Y."/>
            <person name="Vardi A."/>
            <person name="Verret F."/>
            <person name="Von Dassow P."/>
            <person name="Wheeler G."/>
            <person name="Williams B."/>
            <person name="Wilson W."/>
            <person name="Wolfe G."/>
            <person name="Wurch L.L."/>
            <person name="Young J."/>
            <person name="Dacks J.B."/>
            <person name="Delwiche C.F."/>
            <person name="Dyhrman S."/>
            <person name="Glockner G."/>
            <person name="John U."/>
            <person name="Richards T."/>
            <person name="Worden A.Z."/>
            <person name="Zhang X."/>
            <person name="Grigoriev I.V."/>
        </authorList>
    </citation>
    <scope>NUCLEOTIDE SEQUENCE</scope>
    <source>
        <strain evidence="5">CCMP1516</strain>
    </source>
</reference>
<evidence type="ECO:0000256" key="3">
    <source>
        <dbReference type="ARBA" id="ARBA00022840"/>
    </source>
</evidence>
<feature type="non-terminal residue" evidence="5">
    <location>
        <position position="1"/>
    </location>
</feature>
<dbReference type="InterPro" id="IPR041569">
    <property type="entry name" value="AAA_lid_3"/>
</dbReference>
<evidence type="ECO:0000313" key="5">
    <source>
        <dbReference type="EMBL" id="EOD34248.1"/>
    </source>
</evidence>
<dbReference type="RefSeq" id="XP_005786677.1">
    <property type="nucleotide sequence ID" value="XM_005786620.1"/>
</dbReference>
<dbReference type="Gene3D" id="1.10.8.60">
    <property type="match status" value="1"/>
</dbReference>
<dbReference type="InterPro" id="IPR050304">
    <property type="entry name" value="MT-severing_AAA_ATPase"/>
</dbReference>
<dbReference type="OMA" id="LCQEAIW"/>
<accession>R1DFH6</accession>
<dbReference type="InterPro" id="IPR015415">
    <property type="entry name" value="Spast_Vps4_C"/>
</dbReference>
<dbReference type="HOGENOM" id="CLU_000688_21_14_1"/>
<evidence type="ECO:0000256" key="1">
    <source>
        <dbReference type="ARBA" id="ARBA00006914"/>
    </source>
</evidence>
<feature type="domain" description="AAA+ ATPase" evidence="4">
    <location>
        <begin position="42"/>
        <end position="179"/>
    </location>
</feature>
<dbReference type="AlphaFoldDB" id="R1DFH6"/>
<dbReference type="KEGG" id="ehx:EMIHUDRAFT_63324"/>
<sequence length="305" mass="32508">VDASPGVTWEEIAGLSYAKQSVREITVWPLLRPDIFTGQRRPPRGLLLFGPPGTGKTLIAKAIAAEGNATFFSISASSLMSKWMGDSERLVRALFGVARARKPSVIFIDEVDSVLGQRREGEHDSTIRVKNEILVQMDGVAGADANESLLFVGATNRPQQLDDAARRRLSKRLLIPLPDAAGRREMLTRGLADLVHAIGEADIGSLLEATDGYSGSDMAALCREAAMGPCRDPGFEAALLSGVHSSEMRPIRLSDFEDALGAIRASVGPGELAAFEEWNRNFGSFQSQAAKRQAMGGVSGGGGST</sequence>
<dbReference type="InterPro" id="IPR003959">
    <property type="entry name" value="ATPase_AAA_core"/>
</dbReference>
<dbReference type="Pfam" id="PF17862">
    <property type="entry name" value="AAA_lid_3"/>
    <property type="match status" value="1"/>
</dbReference>
<dbReference type="GeneID" id="17279519"/>
<dbReference type="InterPro" id="IPR027417">
    <property type="entry name" value="P-loop_NTPase"/>
</dbReference>
<evidence type="ECO:0000259" key="4">
    <source>
        <dbReference type="SMART" id="SM00382"/>
    </source>
</evidence>
<name>R1DFH6_EMIHU</name>
<organism evidence="5">
    <name type="scientific">Emiliania huxleyi</name>
    <name type="common">Coccolithophore</name>
    <name type="synonym">Pontosphaera huxleyi</name>
    <dbReference type="NCBI Taxonomy" id="2903"/>
    <lineage>
        <taxon>Eukaryota</taxon>
        <taxon>Haptista</taxon>
        <taxon>Haptophyta</taxon>
        <taxon>Prymnesiophyceae</taxon>
        <taxon>Isochrysidales</taxon>
        <taxon>Noelaerhabdaceae</taxon>
        <taxon>Emiliania</taxon>
    </lineage>
</organism>
<dbReference type="GO" id="GO:0005524">
    <property type="term" value="F:ATP binding"/>
    <property type="evidence" value="ECO:0007669"/>
    <property type="project" value="UniProtKB-KW"/>
</dbReference>
<proteinExistence type="inferred from homology"/>
<dbReference type="GO" id="GO:0016887">
    <property type="term" value="F:ATP hydrolysis activity"/>
    <property type="evidence" value="ECO:0007669"/>
    <property type="project" value="InterPro"/>
</dbReference>
<evidence type="ECO:0000256" key="2">
    <source>
        <dbReference type="ARBA" id="ARBA00022741"/>
    </source>
</evidence>
<keyword evidence="3" id="KW-0067">ATP-binding</keyword>
<dbReference type="Gene3D" id="3.40.50.300">
    <property type="entry name" value="P-loop containing nucleotide triphosphate hydrolases"/>
    <property type="match status" value="1"/>
</dbReference>
<dbReference type="EMBL" id="KB864346">
    <property type="protein sequence ID" value="EOD34248.1"/>
    <property type="molecule type" value="Genomic_DNA"/>
</dbReference>
<dbReference type="InterPro" id="IPR003593">
    <property type="entry name" value="AAA+_ATPase"/>
</dbReference>
<comment type="similarity">
    <text evidence="1">Belongs to the AAA ATPase family.</text>
</comment>
<protein>
    <recommendedName>
        <fullName evidence="4">AAA+ ATPase domain-containing protein</fullName>
    </recommendedName>
</protein>
<dbReference type="FunFam" id="1.10.8.60:FF:000022">
    <property type="entry name" value="Fidgetin like 1"/>
    <property type="match status" value="1"/>
</dbReference>
<dbReference type="Pfam" id="PF00004">
    <property type="entry name" value="AAA"/>
    <property type="match status" value="1"/>
</dbReference>
<dbReference type="PANTHER" id="PTHR23074">
    <property type="entry name" value="AAA DOMAIN-CONTAINING"/>
    <property type="match status" value="1"/>
</dbReference>
<keyword evidence="2" id="KW-0547">Nucleotide-binding</keyword>
<gene>
    <name evidence="5" type="ORF">EMIHUDRAFT_63324</name>
</gene>
<dbReference type="Pfam" id="PF09336">
    <property type="entry name" value="Vps4_C"/>
    <property type="match status" value="1"/>
</dbReference>
<dbReference type="SMART" id="SM00382">
    <property type="entry name" value="AAA"/>
    <property type="match status" value="1"/>
</dbReference>
<dbReference type="SUPFAM" id="SSF52540">
    <property type="entry name" value="P-loop containing nucleoside triphosphate hydrolases"/>
    <property type="match status" value="1"/>
</dbReference>